<comment type="caution">
    <text evidence="2">The sequence shown here is derived from an EMBL/GenBank/DDBJ whole genome shotgun (WGS) entry which is preliminary data.</text>
</comment>
<sequence>MALRPGDPSEPISALDHHDAPFAYTFGQETGSASQSWFRGHIARFNPTAAQMRDADAVPQHILAGFLPPTPVIGPDTRVLAFGSCFAIHVTRWLANRSYTVLNTDDARKDAYIVRFGEGLVNSFVLRQQFEWALEGARFPTALWYDDAGTAHPYSDDIRQQTRAMILDTDVFILTLGLSEIWYDIPSGGVFWRAVPEPVFDPQRHGFRTSTVAENRDNILAIQALIRKHRPDARVIFTLSPIPLVATFRPMPTIPANAVSKATLRAALDEAMNAARDPRLHYWPAYEIVMDAFDNRWLPDRRHVKREVLDYVLTLFETFWCHGSTPRITPVEALVHARAATGALPPTLSRAIKNGNTGRLERLLASLSDADDVSLILAAARDAGHRMTNSAGDALRTWLKTR</sequence>
<accession>A0A840WQP4</accession>
<dbReference type="EMBL" id="JACIJS010000005">
    <property type="protein sequence ID" value="MBB5516002.1"/>
    <property type="molecule type" value="Genomic_DNA"/>
</dbReference>
<dbReference type="RefSeq" id="WP_184011185.1">
    <property type="nucleotide sequence ID" value="NZ_JACIJS010000005.1"/>
</dbReference>
<dbReference type="InterPro" id="IPR014982">
    <property type="entry name" value="GSCFA"/>
</dbReference>
<gene>
    <name evidence="2" type="ORF">FHS89_002022</name>
</gene>
<evidence type="ECO:0000313" key="3">
    <source>
        <dbReference type="Proteomes" id="UP000553766"/>
    </source>
</evidence>
<protein>
    <recommendedName>
        <fullName evidence="1">GSCFA domain-containing protein</fullName>
    </recommendedName>
</protein>
<name>A0A840WQP4_9RHOB</name>
<reference evidence="2 3" key="1">
    <citation type="submission" date="2020-08" db="EMBL/GenBank/DDBJ databases">
        <title>Genomic Encyclopedia of Type Strains, Phase IV (KMG-IV): sequencing the most valuable type-strain genomes for metagenomic binning, comparative biology and taxonomic classification.</title>
        <authorList>
            <person name="Goeker M."/>
        </authorList>
    </citation>
    <scope>NUCLEOTIDE SEQUENCE [LARGE SCALE GENOMIC DNA]</scope>
    <source>
        <strain evidence="2 3">DSM 103377</strain>
    </source>
</reference>
<dbReference type="SUPFAM" id="SSF52266">
    <property type="entry name" value="SGNH hydrolase"/>
    <property type="match status" value="1"/>
</dbReference>
<organism evidence="2 3">
    <name type="scientific">Rubricella aquisinus</name>
    <dbReference type="NCBI Taxonomy" id="2028108"/>
    <lineage>
        <taxon>Bacteria</taxon>
        <taxon>Pseudomonadati</taxon>
        <taxon>Pseudomonadota</taxon>
        <taxon>Alphaproteobacteria</taxon>
        <taxon>Rhodobacterales</taxon>
        <taxon>Paracoccaceae</taxon>
        <taxon>Rubricella</taxon>
    </lineage>
</organism>
<dbReference type="Pfam" id="PF08885">
    <property type="entry name" value="GSCFA"/>
    <property type="match status" value="1"/>
</dbReference>
<evidence type="ECO:0000259" key="1">
    <source>
        <dbReference type="Pfam" id="PF08885"/>
    </source>
</evidence>
<proteinExistence type="predicted"/>
<evidence type="ECO:0000313" key="2">
    <source>
        <dbReference type="EMBL" id="MBB5516002.1"/>
    </source>
</evidence>
<dbReference type="AlphaFoldDB" id="A0A840WQP4"/>
<feature type="domain" description="GSCFA" evidence="1">
    <location>
        <begin position="78"/>
        <end position="316"/>
    </location>
</feature>
<keyword evidence="3" id="KW-1185">Reference proteome</keyword>
<dbReference type="Proteomes" id="UP000553766">
    <property type="component" value="Unassembled WGS sequence"/>
</dbReference>